<dbReference type="Proteomes" id="UP001195422">
    <property type="component" value="Unassembled WGS sequence"/>
</dbReference>
<feature type="transmembrane region" description="Helical" evidence="1">
    <location>
        <begin position="113"/>
        <end position="134"/>
    </location>
</feature>
<dbReference type="EMBL" id="JAGIOJ010000001">
    <property type="protein sequence ID" value="MBP2400232.1"/>
    <property type="molecule type" value="Genomic_DNA"/>
</dbReference>
<evidence type="ECO:0000256" key="1">
    <source>
        <dbReference type="SAM" id="Phobius"/>
    </source>
</evidence>
<keyword evidence="1" id="KW-0472">Membrane</keyword>
<evidence type="ECO:0000313" key="2">
    <source>
        <dbReference type="EMBL" id="MBP2400232.1"/>
    </source>
</evidence>
<gene>
    <name evidence="2" type="ORF">JOF39_003313</name>
</gene>
<keyword evidence="3" id="KW-1185">Reference proteome</keyword>
<sequence length="148" mass="15463">MPAPASNKRPASGGNLGALWRAVVAALAAGLFGTGIHASLFYAGDTPIIWGVAVAWLLLGLLVYWATVASGKLWSGAVAFIGCYVTVGVFSYVGNDQLLLSAGYFKFLPGPTLASLLWMYGMVIPAVIALMSALRVLRKTNRTANSTA</sequence>
<reference evidence="2 3" key="1">
    <citation type="submission" date="2021-03" db="EMBL/GenBank/DDBJ databases">
        <title>Sequencing the genomes of 1000 actinobacteria strains.</title>
        <authorList>
            <person name="Klenk H.-P."/>
        </authorList>
    </citation>
    <scope>NUCLEOTIDE SEQUENCE [LARGE SCALE GENOMIC DNA]</scope>
    <source>
        <strain evidence="2 3">DSM 20168</strain>
    </source>
</reference>
<dbReference type="RefSeq" id="WP_188946572.1">
    <property type="nucleotide sequence ID" value="NZ_BMPH01000001.1"/>
</dbReference>
<organism evidence="2 3">
    <name type="scientific">Glutamicibacter protophormiae</name>
    <name type="common">Brevibacterium protophormiae</name>
    <dbReference type="NCBI Taxonomy" id="37930"/>
    <lineage>
        <taxon>Bacteria</taxon>
        <taxon>Bacillati</taxon>
        <taxon>Actinomycetota</taxon>
        <taxon>Actinomycetes</taxon>
        <taxon>Micrococcales</taxon>
        <taxon>Micrococcaceae</taxon>
        <taxon>Glutamicibacter</taxon>
    </lineage>
</organism>
<keyword evidence="1" id="KW-1133">Transmembrane helix</keyword>
<feature type="transmembrane region" description="Helical" evidence="1">
    <location>
        <begin position="48"/>
        <end position="66"/>
    </location>
</feature>
<proteinExistence type="predicted"/>
<keyword evidence="1" id="KW-0812">Transmembrane</keyword>
<evidence type="ECO:0008006" key="4">
    <source>
        <dbReference type="Google" id="ProtNLM"/>
    </source>
</evidence>
<accession>A0ABS4XUN9</accession>
<protein>
    <recommendedName>
        <fullName evidence="4">Alcohol dehydrogenase</fullName>
    </recommendedName>
</protein>
<feature type="transmembrane region" description="Helical" evidence="1">
    <location>
        <begin position="73"/>
        <end position="93"/>
    </location>
</feature>
<feature type="transmembrane region" description="Helical" evidence="1">
    <location>
        <begin position="18"/>
        <end position="42"/>
    </location>
</feature>
<comment type="caution">
    <text evidence="2">The sequence shown here is derived from an EMBL/GenBank/DDBJ whole genome shotgun (WGS) entry which is preliminary data.</text>
</comment>
<evidence type="ECO:0000313" key="3">
    <source>
        <dbReference type="Proteomes" id="UP001195422"/>
    </source>
</evidence>
<name>A0ABS4XUN9_GLUPR</name>